<feature type="transmembrane region" description="Helical" evidence="1">
    <location>
        <begin position="73"/>
        <end position="95"/>
    </location>
</feature>
<dbReference type="Proteomes" id="UP000184357">
    <property type="component" value="Unassembled WGS sequence"/>
</dbReference>
<evidence type="ECO:0000256" key="1">
    <source>
        <dbReference type="SAM" id="Phobius"/>
    </source>
</evidence>
<evidence type="ECO:0000313" key="3">
    <source>
        <dbReference type="Proteomes" id="UP000184357"/>
    </source>
</evidence>
<dbReference type="InterPro" id="IPR042106">
    <property type="entry name" value="Nuo/plastoQ_OxRdtase_6_NuoJ"/>
</dbReference>
<reference evidence="2 3" key="1">
    <citation type="submission" date="2016-11" db="EMBL/GenBank/DDBJ databases">
        <authorList>
            <person name="Jaros S."/>
            <person name="Januszkiewicz K."/>
            <person name="Wedrychowicz H."/>
        </authorList>
    </citation>
    <scope>NUCLEOTIDE SEQUENCE [LARGE SCALE GENOMIC DNA]</scope>
    <source>
        <strain evidence="2 3">DSM 9297</strain>
    </source>
</reference>
<proteinExistence type="predicted"/>
<dbReference type="AlphaFoldDB" id="A0A1M5MYV0"/>
<protein>
    <submittedName>
        <fullName evidence="2">NADH-quinone oxidoreductase subunit J</fullName>
    </submittedName>
</protein>
<feature type="transmembrane region" description="Helical" evidence="1">
    <location>
        <begin position="18"/>
        <end position="36"/>
    </location>
</feature>
<dbReference type="EMBL" id="FQWV01000002">
    <property type="protein sequence ID" value="SHG82302.1"/>
    <property type="molecule type" value="Genomic_DNA"/>
</dbReference>
<name>A0A1M5MYV0_9EURY</name>
<gene>
    <name evidence="2" type="ORF">SAMN05443636_1196</name>
</gene>
<sequence length="135" mass="13524">MSDADSGSRPRLKLGGHLAPGLAAVALFGVLALVFLRASFGEAAGFEQGASITAAIGYAMFDIDAGAVPGESMLVAFEIIDLVLVAALAGAVMLARTGAGASVVTALTDGGRDSESATIADSVRELRDTLRGGEE</sequence>
<keyword evidence="1" id="KW-0812">Transmembrane</keyword>
<keyword evidence="1" id="KW-0472">Membrane</keyword>
<dbReference type="Gene3D" id="1.20.120.1200">
    <property type="entry name" value="NADH-ubiquinone/plastoquinone oxidoreductase chain 6, subunit NuoJ"/>
    <property type="match status" value="1"/>
</dbReference>
<evidence type="ECO:0000313" key="2">
    <source>
        <dbReference type="EMBL" id="SHG82302.1"/>
    </source>
</evidence>
<accession>A0A1M5MYV0</accession>
<organism evidence="2 3">
    <name type="scientific">Halobaculum gomorrense</name>
    <dbReference type="NCBI Taxonomy" id="43928"/>
    <lineage>
        <taxon>Archaea</taxon>
        <taxon>Methanobacteriati</taxon>
        <taxon>Methanobacteriota</taxon>
        <taxon>Stenosarchaea group</taxon>
        <taxon>Halobacteria</taxon>
        <taxon>Halobacteriales</taxon>
        <taxon>Haloferacaceae</taxon>
        <taxon>Halobaculum</taxon>
    </lineage>
</organism>
<dbReference type="RefSeq" id="WP_073307457.1">
    <property type="nucleotide sequence ID" value="NZ_FQWV01000002.1"/>
</dbReference>
<dbReference type="STRING" id="43928.SAMN05443636_1196"/>
<feature type="transmembrane region" description="Helical" evidence="1">
    <location>
        <begin position="43"/>
        <end position="61"/>
    </location>
</feature>
<keyword evidence="3" id="KW-1185">Reference proteome</keyword>
<keyword evidence="1" id="KW-1133">Transmembrane helix</keyword>